<dbReference type="AlphaFoldDB" id="A0A7S3Z4V7"/>
<sequence>MAMTTALLLPLMLARVHSIWTEEPLSTSADLAKRTVFLGIAMPDAVDRLSSFMDKMAHGDTHYEIVPGTNISTINLKHLQRVGRVDVKHYTRPSMIYNELATTFAHRDAIARFMKSDYDYGVIFEDDAQMVEGTFSMTTGQEKATLIDAIGAIMEKLPEEWHEVNLGRCEAYCNLEKDMVEISKKSFLTTQNGWCAHAYLLSKKGARKLFELLSDNITASNDKIKRMNKDVFERFSVSPRLFDQSGRCGVNGCGPIGECAD</sequence>
<organism evidence="3">
    <name type="scientific">Lotharella globosa</name>
    <dbReference type="NCBI Taxonomy" id="91324"/>
    <lineage>
        <taxon>Eukaryota</taxon>
        <taxon>Sar</taxon>
        <taxon>Rhizaria</taxon>
        <taxon>Cercozoa</taxon>
        <taxon>Chlorarachniophyceae</taxon>
        <taxon>Lotharella</taxon>
    </lineage>
</organism>
<evidence type="ECO:0000259" key="2">
    <source>
        <dbReference type="Pfam" id="PF01755"/>
    </source>
</evidence>
<dbReference type="EMBL" id="HBIV01032241">
    <property type="protein sequence ID" value="CAE0671347.1"/>
    <property type="molecule type" value="Transcribed_RNA"/>
</dbReference>
<feature type="chain" id="PRO_5031219160" description="Glycosyl transferase family 25 domain-containing protein" evidence="1">
    <location>
        <begin position="19"/>
        <end position="261"/>
    </location>
</feature>
<evidence type="ECO:0000313" key="3">
    <source>
        <dbReference type="EMBL" id="CAE0671347.1"/>
    </source>
</evidence>
<evidence type="ECO:0000256" key="1">
    <source>
        <dbReference type="SAM" id="SignalP"/>
    </source>
</evidence>
<proteinExistence type="predicted"/>
<name>A0A7S3Z4V7_9EUKA</name>
<feature type="signal peptide" evidence="1">
    <location>
        <begin position="1"/>
        <end position="18"/>
    </location>
</feature>
<gene>
    <name evidence="3" type="ORF">LGLO00237_LOCUS22992</name>
</gene>
<reference evidence="3" key="1">
    <citation type="submission" date="2021-01" db="EMBL/GenBank/DDBJ databases">
        <authorList>
            <person name="Corre E."/>
            <person name="Pelletier E."/>
            <person name="Niang G."/>
            <person name="Scheremetjew M."/>
            <person name="Finn R."/>
            <person name="Kale V."/>
            <person name="Holt S."/>
            <person name="Cochrane G."/>
            <person name="Meng A."/>
            <person name="Brown T."/>
            <person name="Cohen L."/>
        </authorList>
    </citation>
    <scope>NUCLEOTIDE SEQUENCE</scope>
    <source>
        <strain evidence="3">CCCM811</strain>
    </source>
</reference>
<accession>A0A7S3Z4V7</accession>
<protein>
    <recommendedName>
        <fullName evidence="2">Glycosyl transferase family 25 domain-containing protein</fullName>
    </recommendedName>
</protein>
<feature type="domain" description="Glycosyl transferase family 25" evidence="2">
    <location>
        <begin position="40"/>
        <end position="218"/>
    </location>
</feature>
<keyword evidence="1" id="KW-0732">Signal</keyword>
<dbReference type="Pfam" id="PF01755">
    <property type="entry name" value="Glyco_transf_25"/>
    <property type="match status" value="1"/>
</dbReference>
<dbReference type="InterPro" id="IPR002654">
    <property type="entry name" value="Glyco_trans_25"/>
</dbReference>